<organism evidence="2 3">
    <name type="scientific">Ladona fulva</name>
    <name type="common">Scarce chaser dragonfly</name>
    <name type="synonym">Libellula fulva</name>
    <dbReference type="NCBI Taxonomy" id="123851"/>
    <lineage>
        <taxon>Eukaryota</taxon>
        <taxon>Metazoa</taxon>
        <taxon>Ecdysozoa</taxon>
        <taxon>Arthropoda</taxon>
        <taxon>Hexapoda</taxon>
        <taxon>Insecta</taxon>
        <taxon>Pterygota</taxon>
        <taxon>Palaeoptera</taxon>
        <taxon>Odonata</taxon>
        <taxon>Epiprocta</taxon>
        <taxon>Anisoptera</taxon>
        <taxon>Libelluloidea</taxon>
        <taxon>Libellulidae</taxon>
        <taxon>Ladona</taxon>
    </lineage>
</organism>
<accession>A0A8K0KBD0</accession>
<reference evidence="2" key="2">
    <citation type="submission" date="2017-10" db="EMBL/GenBank/DDBJ databases">
        <title>Ladona fulva Genome sequencing and assembly.</title>
        <authorList>
            <person name="Murali S."/>
            <person name="Richards S."/>
            <person name="Bandaranaike D."/>
            <person name="Bellair M."/>
            <person name="Blankenburg K."/>
            <person name="Chao H."/>
            <person name="Dinh H."/>
            <person name="Doddapaneni H."/>
            <person name="Dugan-Rocha S."/>
            <person name="Elkadiri S."/>
            <person name="Gnanaolivu R."/>
            <person name="Hernandez B."/>
            <person name="Skinner E."/>
            <person name="Javaid M."/>
            <person name="Lee S."/>
            <person name="Li M."/>
            <person name="Ming W."/>
            <person name="Munidasa M."/>
            <person name="Muniz J."/>
            <person name="Nguyen L."/>
            <person name="Hughes D."/>
            <person name="Osuji N."/>
            <person name="Pu L.-L."/>
            <person name="Puazo M."/>
            <person name="Qu C."/>
            <person name="Quiroz J."/>
            <person name="Raj R."/>
            <person name="Weissenberger G."/>
            <person name="Xin Y."/>
            <person name="Zou X."/>
            <person name="Han Y."/>
            <person name="Worley K."/>
            <person name="Muzny D."/>
            <person name="Gibbs R."/>
        </authorList>
    </citation>
    <scope>NUCLEOTIDE SEQUENCE</scope>
    <source>
        <strain evidence="2">Sampled in the wild</strain>
    </source>
</reference>
<comment type="caution">
    <text evidence="2">The sequence shown here is derived from an EMBL/GenBank/DDBJ whole genome shotgun (WGS) entry which is preliminary data.</text>
</comment>
<dbReference type="EMBL" id="KZ308525">
    <property type="protein sequence ID" value="KAG8231041.1"/>
    <property type="molecule type" value="Genomic_DNA"/>
</dbReference>
<sequence>MNGKIKHYNVILEGDAIYKNERGTMEKKSWRHEPKYIDEKDRSARFDMIPANTNYSIKVSGVTRSRSTGPEMKVKCGMPPTIPDKDKLNRFSWVKMEVEGKWLFKLFLPRVSERNGPICCYRVILIKLEPQQTLAHLPVPEDIEITTYEDVHNNKRGGAYVAEMFESNMLSNEVFLGDGITSNVETNQCRECFAPQPSSSVSPEDAVTTRTPSIFFPDFTVFHFTTTTTTSTTQKPTTTAPTTTSHIPQTTQPVPTTTAYPTTITNVRSTTERLLATTLKIETIPMEEEVVYHSSMDDISSTPATLIAEALRKRRSTRPYLVQVHDGKLDMSSNYTGFVEIT</sequence>
<feature type="region of interest" description="Disordered" evidence="1">
    <location>
        <begin position="230"/>
        <end position="259"/>
    </location>
</feature>
<name>A0A8K0KBD0_LADFU</name>
<proteinExistence type="predicted"/>
<evidence type="ECO:0000313" key="3">
    <source>
        <dbReference type="Proteomes" id="UP000792457"/>
    </source>
</evidence>
<dbReference type="AlphaFoldDB" id="A0A8K0KBD0"/>
<evidence type="ECO:0000313" key="2">
    <source>
        <dbReference type="EMBL" id="KAG8231041.1"/>
    </source>
</evidence>
<evidence type="ECO:0000256" key="1">
    <source>
        <dbReference type="SAM" id="MobiDB-lite"/>
    </source>
</evidence>
<gene>
    <name evidence="2" type="ORF">J437_LFUL010920</name>
</gene>
<reference evidence="2" key="1">
    <citation type="submission" date="2013-04" db="EMBL/GenBank/DDBJ databases">
        <authorList>
            <person name="Qu J."/>
            <person name="Murali S.C."/>
            <person name="Bandaranaike D."/>
            <person name="Bellair M."/>
            <person name="Blankenburg K."/>
            <person name="Chao H."/>
            <person name="Dinh H."/>
            <person name="Doddapaneni H."/>
            <person name="Downs B."/>
            <person name="Dugan-Rocha S."/>
            <person name="Elkadiri S."/>
            <person name="Gnanaolivu R.D."/>
            <person name="Hernandez B."/>
            <person name="Javaid M."/>
            <person name="Jayaseelan J.C."/>
            <person name="Lee S."/>
            <person name="Li M."/>
            <person name="Ming W."/>
            <person name="Munidasa M."/>
            <person name="Muniz J."/>
            <person name="Nguyen L."/>
            <person name="Ongeri F."/>
            <person name="Osuji N."/>
            <person name="Pu L.-L."/>
            <person name="Puazo M."/>
            <person name="Qu C."/>
            <person name="Quiroz J."/>
            <person name="Raj R."/>
            <person name="Weissenberger G."/>
            <person name="Xin Y."/>
            <person name="Zou X."/>
            <person name="Han Y."/>
            <person name="Richards S."/>
            <person name="Worley K."/>
            <person name="Muzny D."/>
            <person name="Gibbs R."/>
        </authorList>
    </citation>
    <scope>NUCLEOTIDE SEQUENCE</scope>
    <source>
        <strain evidence="2">Sampled in the wild</strain>
    </source>
</reference>
<protein>
    <submittedName>
        <fullName evidence="2">Uncharacterized protein</fullName>
    </submittedName>
</protein>
<dbReference type="Proteomes" id="UP000792457">
    <property type="component" value="Unassembled WGS sequence"/>
</dbReference>
<feature type="non-terminal residue" evidence="2">
    <location>
        <position position="1"/>
    </location>
</feature>
<keyword evidence="3" id="KW-1185">Reference proteome</keyword>
<dbReference type="OrthoDB" id="6734833at2759"/>